<keyword evidence="5" id="KW-0004">4Fe-4S</keyword>
<proteinExistence type="inferred from homology"/>
<dbReference type="CDD" id="cd10030">
    <property type="entry name" value="UDG-F4_TTUDGA_SPO1dp_like"/>
    <property type="match status" value="1"/>
</dbReference>
<dbReference type="EC" id="3.2.2.27" evidence="3"/>
<organism evidence="13">
    <name type="scientific">marine sediment metagenome</name>
    <dbReference type="NCBI Taxonomy" id="412755"/>
    <lineage>
        <taxon>unclassified sequences</taxon>
        <taxon>metagenomes</taxon>
        <taxon>ecological metagenomes</taxon>
    </lineage>
</organism>
<dbReference type="InterPro" id="IPR005273">
    <property type="entry name" value="Ura-DNA_glyco_family4"/>
</dbReference>
<dbReference type="NCBIfam" id="TIGR00758">
    <property type="entry name" value="UDG_fam4"/>
    <property type="match status" value="1"/>
</dbReference>
<dbReference type="PANTHER" id="PTHR33693">
    <property type="entry name" value="TYPE-5 URACIL-DNA GLYCOSYLASE"/>
    <property type="match status" value="1"/>
</dbReference>
<comment type="catalytic activity">
    <reaction evidence="1">
        <text>Hydrolyzes single-stranded DNA or mismatched double-stranded DNA and polynucleotides, releasing free uracil.</text>
        <dbReference type="EC" id="3.2.2.27"/>
    </reaction>
</comment>
<keyword evidence="6" id="KW-0479">Metal-binding</keyword>
<evidence type="ECO:0000313" key="13">
    <source>
        <dbReference type="EMBL" id="GAG73910.1"/>
    </source>
</evidence>
<dbReference type="InterPro" id="IPR051536">
    <property type="entry name" value="UDG_Type-4/5"/>
</dbReference>
<dbReference type="GO" id="GO:0046872">
    <property type="term" value="F:metal ion binding"/>
    <property type="evidence" value="ECO:0007669"/>
    <property type="project" value="UniProtKB-KW"/>
</dbReference>
<dbReference type="GO" id="GO:0006281">
    <property type="term" value="P:DNA repair"/>
    <property type="evidence" value="ECO:0007669"/>
    <property type="project" value="UniProtKB-KW"/>
</dbReference>
<comment type="caution">
    <text evidence="13">The sequence shown here is derived from an EMBL/GenBank/DDBJ whole genome shotgun (WGS) entry which is preliminary data.</text>
</comment>
<evidence type="ECO:0000256" key="4">
    <source>
        <dbReference type="ARBA" id="ARBA00019403"/>
    </source>
</evidence>
<name>X0ZVR3_9ZZZZ</name>
<evidence type="ECO:0000256" key="5">
    <source>
        <dbReference type="ARBA" id="ARBA00022485"/>
    </source>
</evidence>
<evidence type="ECO:0000256" key="7">
    <source>
        <dbReference type="ARBA" id="ARBA00022763"/>
    </source>
</evidence>
<evidence type="ECO:0000259" key="12">
    <source>
        <dbReference type="SMART" id="SM00986"/>
    </source>
</evidence>
<evidence type="ECO:0000256" key="9">
    <source>
        <dbReference type="ARBA" id="ARBA00023004"/>
    </source>
</evidence>
<evidence type="ECO:0000256" key="6">
    <source>
        <dbReference type="ARBA" id="ARBA00022723"/>
    </source>
</evidence>
<dbReference type="GO" id="GO:0004844">
    <property type="term" value="F:uracil DNA N-glycosylase activity"/>
    <property type="evidence" value="ECO:0007669"/>
    <property type="project" value="UniProtKB-EC"/>
</dbReference>
<evidence type="ECO:0000256" key="11">
    <source>
        <dbReference type="ARBA" id="ARBA00023204"/>
    </source>
</evidence>
<evidence type="ECO:0000256" key="1">
    <source>
        <dbReference type="ARBA" id="ARBA00001400"/>
    </source>
</evidence>
<dbReference type="GO" id="GO:0051539">
    <property type="term" value="F:4 iron, 4 sulfur cluster binding"/>
    <property type="evidence" value="ECO:0007669"/>
    <property type="project" value="UniProtKB-KW"/>
</dbReference>
<dbReference type="SMART" id="SM00986">
    <property type="entry name" value="UDG"/>
    <property type="match status" value="1"/>
</dbReference>
<evidence type="ECO:0000256" key="8">
    <source>
        <dbReference type="ARBA" id="ARBA00022801"/>
    </source>
</evidence>
<comment type="similarity">
    <text evidence="2">Belongs to the uracil-DNA glycosylase (UDG) superfamily. Type 4 (UDGa) family.</text>
</comment>
<accession>X0ZVR3</accession>
<dbReference type="InterPro" id="IPR036895">
    <property type="entry name" value="Uracil-DNA_glycosylase-like_sf"/>
</dbReference>
<dbReference type="Gene3D" id="3.40.470.10">
    <property type="entry name" value="Uracil-DNA glycosylase-like domain"/>
    <property type="match status" value="1"/>
</dbReference>
<keyword evidence="10" id="KW-0411">Iron-sulfur</keyword>
<keyword evidence="11" id="KW-0234">DNA repair</keyword>
<keyword evidence="7" id="KW-0227">DNA damage</keyword>
<sequence>MHEKIKEFEILSLKIRNCKKCRLWETRTHALPGEGNVFSKLMIIAQAPGFTEDKKGKMFVGPSGKKLDELLEIAGITRDDIFMTNLLRCALPHNRRPHPSEIEACTPYLDREIDLVNPTIISTLGYFPARYIFEKFEIKDKLEFPEICGKVFLVEGKKIIPLGHPAALLYHSSIEEKMVENYRTLRRLLDST</sequence>
<protein>
    <recommendedName>
        <fullName evidence="4">Type-4 uracil-DNA glycosylase</fullName>
        <ecNumber evidence="3">3.2.2.27</ecNumber>
    </recommendedName>
</protein>
<feature type="domain" description="Uracil-DNA glycosylase-like" evidence="12">
    <location>
        <begin position="32"/>
        <end position="183"/>
    </location>
</feature>
<keyword evidence="9" id="KW-0408">Iron</keyword>
<evidence type="ECO:0000256" key="2">
    <source>
        <dbReference type="ARBA" id="ARBA00006521"/>
    </source>
</evidence>
<dbReference type="SUPFAM" id="SSF52141">
    <property type="entry name" value="Uracil-DNA glycosylase-like"/>
    <property type="match status" value="1"/>
</dbReference>
<dbReference type="AlphaFoldDB" id="X0ZVR3"/>
<evidence type="ECO:0000256" key="10">
    <source>
        <dbReference type="ARBA" id="ARBA00023014"/>
    </source>
</evidence>
<gene>
    <name evidence="13" type="ORF">S01H4_02752</name>
</gene>
<dbReference type="SMART" id="SM00987">
    <property type="entry name" value="UreE_C"/>
    <property type="match status" value="1"/>
</dbReference>
<keyword evidence="8" id="KW-0378">Hydrolase</keyword>
<dbReference type="InterPro" id="IPR005122">
    <property type="entry name" value="Uracil-DNA_glycosylase-like"/>
</dbReference>
<dbReference type="Pfam" id="PF03167">
    <property type="entry name" value="UDG"/>
    <property type="match status" value="1"/>
</dbReference>
<reference evidence="13" key="1">
    <citation type="journal article" date="2014" name="Front. Microbiol.">
        <title>High frequency of phylogenetically diverse reductive dehalogenase-homologous genes in deep subseafloor sedimentary metagenomes.</title>
        <authorList>
            <person name="Kawai M."/>
            <person name="Futagami T."/>
            <person name="Toyoda A."/>
            <person name="Takaki Y."/>
            <person name="Nishi S."/>
            <person name="Hori S."/>
            <person name="Arai W."/>
            <person name="Tsubouchi T."/>
            <person name="Morono Y."/>
            <person name="Uchiyama I."/>
            <person name="Ito T."/>
            <person name="Fujiyama A."/>
            <person name="Inagaki F."/>
            <person name="Takami H."/>
        </authorList>
    </citation>
    <scope>NUCLEOTIDE SEQUENCE</scope>
    <source>
        <strain evidence="13">Expedition CK06-06</strain>
    </source>
</reference>
<dbReference type="PANTHER" id="PTHR33693:SF1">
    <property type="entry name" value="TYPE-4 URACIL-DNA GLYCOSYLASE"/>
    <property type="match status" value="1"/>
</dbReference>
<dbReference type="EMBL" id="BART01000627">
    <property type="protein sequence ID" value="GAG73910.1"/>
    <property type="molecule type" value="Genomic_DNA"/>
</dbReference>
<evidence type="ECO:0000256" key="3">
    <source>
        <dbReference type="ARBA" id="ARBA00012030"/>
    </source>
</evidence>